<evidence type="ECO:0000313" key="1">
    <source>
        <dbReference type="EMBL" id="KAJ6407526.1"/>
    </source>
</evidence>
<keyword evidence="2" id="KW-1185">Reference proteome</keyword>
<dbReference type="AlphaFoldDB" id="A0AAD6JLT9"/>
<accession>A0AAD6JLT9</accession>
<protein>
    <submittedName>
        <fullName evidence="1">Uncharacterized protein</fullName>
    </submittedName>
</protein>
<proteinExistence type="predicted"/>
<evidence type="ECO:0000313" key="2">
    <source>
        <dbReference type="Proteomes" id="UP001162972"/>
    </source>
</evidence>
<reference evidence="1 2" key="1">
    <citation type="journal article" date="2023" name="Int. J. Mol. Sci.">
        <title>De Novo Assembly and Annotation of 11 Diverse Shrub Willow (Salix) Genomes Reveals Novel Gene Organization in Sex-Linked Regions.</title>
        <authorList>
            <person name="Hyden B."/>
            <person name="Feng K."/>
            <person name="Yates T.B."/>
            <person name="Jawdy S."/>
            <person name="Cereghino C."/>
            <person name="Smart L.B."/>
            <person name="Muchero W."/>
        </authorList>
    </citation>
    <scope>NUCLEOTIDE SEQUENCE [LARGE SCALE GENOMIC DNA]</scope>
    <source>
        <tissue evidence="1">Shoot tip</tissue>
    </source>
</reference>
<comment type="caution">
    <text evidence="1">The sequence shown here is derived from an EMBL/GenBank/DDBJ whole genome shotgun (WGS) entry which is preliminary data.</text>
</comment>
<sequence length="104" mass="11754">MMEMSRVAGERDQLITLLLPLAEHVLDIILVHFREGSMSSDNSGTTKAVTFGTHTDPRQDLSLMCGMLVPTLERLELLSEVRYLISVYCLYPVKQITEMCSDTF</sequence>
<dbReference type="EMBL" id="JAPFFJ010000016">
    <property type="protein sequence ID" value="KAJ6407526.1"/>
    <property type="molecule type" value="Genomic_DNA"/>
</dbReference>
<organism evidence="1 2">
    <name type="scientific">Salix udensis</name>
    <dbReference type="NCBI Taxonomy" id="889485"/>
    <lineage>
        <taxon>Eukaryota</taxon>
        <taxon>Viridiplantae</taxon>
        <taxon>Streptophyta</taxon>
        <taxon>Embryophyta</taxon>
        <taxon>Tracheophyta</taxon>
        <taxon>Spermatophyta</taxon>
        <taxon>Magnoliopsida</taxon>
        <taxon>eudicotyledons</taxon>
        <taxon>Gunneridae</taxon>
        <taxon>Pentapetalae</taxon>
        <taxon>rosids</taxon>
        <taxon>fabids</taxon>
        <taxon>Malpighiales</taxon>
        <taxon>Salicaceae</taxon>
        <taxon>Saliceae</taxon>
        <taxon>Salix</taxon>
    </lineage>
</organism>
<dbReference type="Proteomes" id="UP001162972">
    <property type="component" value="Chromosome 6"/>
</dbReference>
<gene>
    <name evidence="1" type="ORF">OIU84_010919</name>
</gene>
<name>A0AAD6JLT9_9ROSI</name>